<keyword evidence="1" id="KW-0539">Nucleus</keyword>
<dbReference type="PROSITE" id="PS51029">
    <property type="entry name" value="MADF"/>
    <property type="match status" value="1"/>
</dbReference>
<dbReference type="PANTHER" id="PTHR12243:SF69">
    <property type="entry name" value="SI:CH73-59F11.3"/>
    <property type="match status" value="1"/>
</dbReference>
<protein>
    <submittedName>
        <fullName evidence="5">U4/U6 small nuclear ribonucleoprotein Prp3</fullName>
    </submittedName>
</protein>
<dbReference type="Pfam" id="PF02944">
    <property type="entry name" value="BESS"/>
    <property type="match status" value="1"/>
</dbReference>
<comment type="caution">
    <text evidence="5">The sequence shown here is derived from an EMBL/GenBank/DDBJ whole genome shotgun (WGS) entry which is preliminary data.</text>
</comment>
<dbReference type="GO" id="GO:0005634">
    <property type="term" value="C:nucleus"/>
    <property type="evidence" value="ECO:0007669"/>
    <property type="project" value="UniProtKB-SubCell"/>
</dbReference>
<dbReference type="GO" id="GO:0005667">
    <property type="term" value="C:transcription regulator complex"/>
    <property type="evidence" value="ECO:0007669"/>
    <property type="project" value="TreeGrafter"/>
</dbReference>
<gene>
    <name evidence="5" type="ORF">ElyMa_000306400</name>
</gene>
<evidence type="ECO:0000259" key="3">
    <source>
        <dbReference type="PROSITE" id="PS51029"/>
    </source>
</evidence>
<dbReference type="EMBL" id="BMAT01000628">
    <property type="protein sequence ID" value="GFR69657.1"/>
    <property type="molecule type" value="Genomic_DNA"/>
</dbReference>
<comment type="subcellular location">
    <subcellularLocation>
        <location evidence="1">Nucleus</location>
    </subcellularLocation>
</comment>
<keyword evidence="6" id="KW-1185">Reference proteome</keyword>
<dbReference type="PROSITE" id="PS51031">
    <property type="entry name" value="BESS"/>
    <property type="match status" value="1"/>
</dbReference>
<dbReference type="InterPro" id="IPR039353">
    <property type="entry name" value="TF_Adf1"/>
</dbReference>
<dbReference type="SMART" id="SM00595">
    <property type="entry name" value="MADF"/>
    <property type="match status" value="1"/>
</dbReference>
<organism evidence="5 6">
    <name type="scientific">Elysia marginata</name>
    <dbReference type="NCBI Taxonomy" id="1093978"/>
    <lineage>
        <taxon>Eukaryota</taxon>
        <taxon>Metazoa</taxon>
        <taxon>Spiralia</taxon>
        <taxon>Lophotrochozoa</taxon>
        <taxon>Mollusca</taxon>
        <taxon>Gastropoda</taxon>
        <taxon>Heterobranchia</taxon>
        <taxon>Euthyneura</taxon>
        <taxon>Panpulmonata</taxon>
        <taxon>Sacoglossa</taxon>
        <taxon>Placobranchoidea</taxon>
        <taxon>Plakobranchidae</taxon>
        <taxon>Elysia</taxon>
    </lineage>
</organism>
<feature type="domain" description="BESS" evidence="4">
    <location>
        <begin position="210"/>
        <end position="249"/>
    </location>
</feature>
<feature type="compositionally biased region" description="Polar residues" evidence="2">
    <location>
        <begin position="162"/>
        <end position="175"/>
    </location>
</feature>
<reference evidence="5 6" key="1">
    <citation type="journal article" date="2021" name="Elife">
        <title>Chloroplast acquisition without the gene transfer in kleptoplastic sea slugs, Plakobranchus ocellatus.</title>
        <authorList>
            <person name="Maeda T."/>
            <person name="Takahashi S."/>
            <person name="Yoshida T."/>
            <person name="Shimamura S."/>
            <person name="Takaki Y."/>
            <person name="Nagai Y."/>
            <person name="Toyoda A."/>
            <person name="Suzuki Y."/>
            <person name="Arimoto A."/>
            <person name="Ishii H."/>
            <person name="Satoh N."/>
            <person name="Nishiyama T."/>
            <person name="Hasebe M."/>
            <person name="Maruyama T."/>
            <person name="Minagawa J."/>
            <person name="Obokata J."/>
            <person name="Shigenobu S."/>
        </authorList>
    </citation>
    <scope>NUCLEOTIDE SEQUENCE [LARGE SCALE GENOMIC DNA]</scope>
</reference>
<evidence type="ECO:0000256" key="2">
    <source>
        <dbReference type="SAM" id="MobiDB-lite"/>
    </source>
</evidence>
<evidence type="ECO:0000313" key="5">
    <source>
        <dbReference type="EMBL" id="GFR69657.1"/>
    </source>
</evidence>
<dbReference type="GO" id="GO:0006357">
    <property type="term" value="P:regulation of transcription by RNA polymerase II"/>
    <property type="evidence" value="ECO:0007669"/>
    <property type="project" value="TreeGrafter"/>
</dbReference>
<dbReference type="Proteomes" id="UP000762676">
    <property type="component" value="Unassembled WGS sequence"/>
</dbReference>
<feature type="region of interest" description="Disordered" evidence="2">
    <location>
        <begin position="110"/>
        <end position="183"/>
    </location>
</feature>
<dbReference type="Pfam" id="PF10545">
    <property type="entry name" value="MADF_DNA_bdg"/>
    <property type="match status" value="1"/>
</dbReference>
<sequence length="265" mass="30760">MSRLRETDILLTEIKNRPLLYNTSNPFYKDNARRAEAWREIAKLVFPEAAGKVAEVRRVKELQARWKSLRDSYSKHRKRVLTYGEEGLHCKPYIFAAKLSFLDKFMTFRDPPGGKDNGMNSNVNEEEEEDNDDKSSTTLDFECEEEAMIGHSSVKPEPEPSTDFNDAPESSSNSRFRPVMTPAREQQKREFWALEQMMRRIVELENREERDPDMAFFASLLPSLRGFNEDQKLEFRTEVLLLMRAIKAGTNKTETRASSSFTTPN</sequence>
<name>A0AAV4F8X1_9GAST</name>
<dbReference type="GO" id="GO:1990904">
    <property type="term" value="C:ribonucleoprotein complex"/>
    <property type="evidence" value="ECO:0007669"/>
    <property type="project" value="UniProtKB-KW"/>
</dbReference>
<accession>A0AAV4F8X1</accession>
<feature type="domain" description="MADF" evidence="3">
    <location>
        <begin position="9"/>
        <end position="107"/>
    </location>
</feature>
<dbReference type="InterPro" id="IPR006578">
    <property type="entry name" value="MADF-dom"/>
</dbReference>
<dbReference type="InterPro" id="IPR004210">
    <property type="entry name" value="BESS_motif"/>
</dbReference>
<evidence type="ECO:0000259" key="4">
    <source>
        <dbReference type="PROSITE" id="PS51031"/>
    </source>
</evidence>
<dbReference type="AlphaFoldDB" id="A0AAV4F8X1"/>
<dbReference type="PANTHER" id="PTHR12243">
    <property type="entry name" value="MADF DOMAIN TRANSCRIPTION FACTOR"/>
    <property type="match status" value="1"/>
</dbReference>
<evidence type="ECO:0000313" key="6">
    <source>
        <dbReference type="Proteomes" id="UP000762676"/>
    </source>
</evidence>
<dbReference type="GO" id="GO:0003677">
    <property type="term" value="F:DNA binding"/>
    <property type="evidence" value="ECO:0007669"/>
    <property type="project" value="InterPro"/>
</dbReference>
<evidence type="ECO:0000256" key="1">
    <source>
        <dbReference type="PROSITE-ProRule" id="PRU00371"/>
    </source>
</evidence>
<proteinExistence type="predicted"/>
<keyword evidence="5" id="KW-0687">Ribonucleoprotein</keyword>